<dbReference type="InterPro" id="IPR029228">
    <property type="entry name" value="Alkyl_sulf_dimr"/>
</dbReference>
<dbReference type="SUPFAM" id="SSF55718">
    <property type="entry name" value="SCP-like"/>
    <property type="match status" value="1"/>
</dbReference>
<dbReference type="Gene3D" id="1.25.40.880">
    <property type="entry name" value="Alkyl sulfatase, dimerisation domain"/>
    <property type="match status" value="1"/>
</dbReference>
<evidence type="ECO:0000259" key="6">
    <source>
        <dbReference type="SMART" id="SM00849"/>
    </source>
</evidence>
<dbReference type="InterPro" id="IPR036527">
    <property type="entry name" value="SCP2_sterol-bd_dom_sf"/>
</dbReference>
<dbReference type="RefSeq" id="WP_208005288.1">
    <property type="nucleotide sequence ID" value="NZ_JAGDFX010000007.1"/>
</dbReference>
<reference evidence="7 8" key="1">
    <citation type="submission" date="2021-03" db="EMBL/GenBank/DDBJ databases">
        <title>Oceanisphaera sp. nov., isolated from the intestine.</title>
        <authorList>
            <person name="Zhao L.-H."/>
            <person name="Shi L.-F."/>
        </authorList>
    </citation>
    <scope>NUCLEOTIDE SEQUENCE [LARGE SCALE GENOMIC DNA]</scope>
    <source>
        <strain evidence="7 8">DM8</strain>
    </source>
</reference>
<organism evidence="7 8">
    <name type="scientific">Oceanisphaera pacifica</name>
    <dbReference type="NCBI Taxonomy" id="2818389"/>
    <lineage>
        <taxon>Bacteria</taxon>
        <taxon>Pseudomonadati</taxon>
        <taxon>Pseudomonadota</taxon>
        <taxon>Gammaproteobacteria</taxon>
        <taxon>Aeromonadales</taxon>
        <taxon>Aeromonadaceae</taxon>
        <taxon>Oceanisphaera</taxon>
    </lineage>
</organism>
<feature type="region of interest" description="Disordered" evidence="5">
    <location>
        <begin position="1"/>
        <end position="21"/>
    </location>
</feature>
<keyword evidence="1" id="KW-0479">Metal-binding</keyword>
<keyword evidence="3" id="KW-0862">Zinc</keyword>
<evidence type="ECO:0000256" key="5">
    <source>
        <dbReference type="SAM" id="MobiDB-lite"/>
    </source>
</evidence>
<dbReference type="Pfam" id="PF00753">
    <property type="entry name" value="Lactamase_B"/>
    <property type="match status" value="1"/>
</dbReference>
<comment type="similarity">
    <text evidence="4">Belongs to the metallo-beta-lactamase superfamily. Type III sulfatase family.</text>
</comment>
<dbReference type="Pfam" id="PF14863">
    <property type="entry name" value="Alkyl_sulf_dimr"/>
    <property type="match status" value="1"/>
</dbReference>
<keyword evidence="2" id="KW-0378">Hydrolase</keyword>
<keyword evidence="8" id="KW-1185">Reference proteome</keyword>
<evidence type="ECO:0000256" key="3">
    <source>
        <dbReference type="ARBA" id="ARBA00022833"/>
    </source>
</evidence>
<evidence type="ECO:0000256" key="1">
    <source>
        <dbReference type="ARBA" id="ARBA00022723"/>
    </source>
</evidence>
<dbReference type="PANTHER" id="PTHR43223">
    <property type="entry name" value="ALKYL/ARYL-SULFATASE"/>
    <property type="match status" value="1"/>
</dbReference>
<dbReference type="InterPro" id="IPR038536">
    <property type="entry name" value="Alkyl/aryl-sulf_dimr_sf"/>
</dbReference>
<evidence type="ECO:0000256" key="2">
    <source>
        <dbReference type="ARBA" id="ARBA00022801"/>
    </source>
</evidence>
<dbReference type="SUPFAM" id="SSF56281">
    <property type="entry name" value="Metallo-hydrolase/oxidoreductase"/>
    <property type="match status" value="1"/>
</dbReference>
<gene>
    <name evidence="7" type="ORF">J3U76_07175</name>
</gene>
<dbReference type="EMBL" id="JAGDFX010000007">
    <property type="protein sequence ID" value="MBO1519409.1"/>
    <property type="molecule type" value="Genomic_DNA"/>
</dbReference>
<dbReference type="InterPro" id="IPR036866">
    <property type="entry name" value="RibonucZ/Hydroxyglut_hydro"/>
</dbReference>
<dbReference type="Pfam" id="PF14864">
    <property type="entry name" value="Alkyl_sulf_C"/>
    <property type="match status" value="1"/>
</dbReference>
<protein>
    <submittedName>
        <fullName evidence="7">MBL fold metallo-hydrolase</fullName>
    </submittedName>
</protein>
<dbReference type="PANTHER" id="PTHR43223:SF2">
    <property type="entry name" value="METALLO-BETA-LACTAMASE DOMAIN-CONTAINING PROTEIN"/>
    <property type="match status" value="1"/>
</dbReference>
<dbReference type="Gene3D" id="3.60.15.30">
    <property type="entry name" value="Metallo-beta-lactamase domain"/>
    <property type="match status" value="1"/>
</dbReference>
<dbReference type="Proteomes" id="UP000664882">
    <property type="component" value="Unassembled WGS sequence"/>
</dbReference>
<comment type="caution">
    <text evidence="7">The sequence shown here is derived from an EMBL/GenBank/DDBJ whole genome shotgun (WGS) entry which is preliminary data.</text>
</comment>
<dbReference type="InterPro" id="IPR029229">
    <property type="entry name" value="Alkyl_sulf_C"/>
</dbReference>
<evidence type="ECO:0000313" key="7">
    <source>
        <dbReference type="EMBL" id="MBO1519409.1"/>
    </source>
</evidence>
<sequence>MTSFANEPEQSKFDSSLLKPELLNQNSPREVESFESPDFLKHLAPIRKTFGNLAYTESSEKVNPRMTAFAKHMEKTMYEPVKDRVFLMSGWQLTATLIVVGDDGLIVIDPGENDDAASALMKAFRDETGNTTPVKGVIYTHRHIDHPFGVAGVGVTQDMVDNEEVRIFAHHEFMDYLANDASVVSDILTQRSAYAAASYLGVGEDGFVHGGLGPAFTFGTQSLYRPTELVTDKLEVEVAGVNMVIFEAYGDAEDEISVFFPDFNHLNGAETIQGESFPNIYSLRGTKFRDPVKWYKGIDRLLESAQKADSYSHSHGRAWLGNDFIVERIQNYRDAIQYVHDQTIRHMNKGAIREELVDLVELPPQLADDPWLQEFYGSVEHSVRNIYVDYMGWFQGDATELATPSFHRKAKLYVEAMGGASSVMTIANQAVEAQDYGWAAEVLTHLVRAEPENQTAKDLKAHALREWGYDQSNPYFRQFALSGAAELDNTKKDLPPVDFGSPAIVSQLSIGTLLENLRVKIDADKAVNADFKIGFNITDRDEQYGFHIRNGIAAFYEYVPDDAQVTLNIPSQVIYDYVLGKKGIKQSISDGSGTIEGGIDKLDEFGSYFDFSKTDINISSR</sequence>
<dbReference type="InterPro" id="IPR001279">
    <property type="entry name" value="Metallo-B-lactamas"/>
</dbReference>
<feature type="domain" description="Metallo-beta-lactamase" evidence="6">
    <location>
        <begin position="92"/>
        <end position="315"/>
    </location>
</feature>
<evidence type="ECO:0000313" key="8">
    <source>
        <dbReference type="Proteomes" id="UP000664882"/>
    </source>
</evidence>
<dbReference type="Gene3D" id="3.30.1050.10">
    <property type="entry name" value="SCP2 sterol-binding domain"/>
    <property type="match status" value="1"/>
</dbReference>
<name>A0ABS3NFQ9_9GAMM</name>
<evidence type="ECO:0000256" key="4">
    <source>
        <dbReference type="ARBA" id="ARBA00033751"/>
    </source>
</evidence>
<dbReference type="SMART" id="SM00849">
    <property type="entry name" value="Lactamase_B"/>
    <property type="match status" value="1"/>
</dbReference>
<dbReference type="InterPro" id="IPR044097">
    <property type="entry name" value="Bds1/SdsA1_MBL-fold"/>
</dbReference>
<dbReference type="InterPro" id="IPR052195">
    <property type="entry name" value="Bact_Alkyl/Aryl-Sulfatase"/>
</dbReference>
<proteinExistence type="inferred from homology"/>
<accession>A0ABS3NFQ9</accession>
<dbReference type="CDD" id="cd07710">
    <property type="entry name" value="arylsulfatase_Sdsa1-like_MBL-fold"/>
    <property type="match status" value="1"/>
</dbReference>